<evidence type="ECO:0000313" key="3">
    <source>
        <dbReference type="Proteomes" id="UP000601435"/>
    </source>
</evidence>
<accession>A0A812XRI5</accession>
<comment type="caution">
    <text evidence="2">The sequence shown here is derived from an EMBL/GenBank/DDBJ whole genome shotgun (WGS) entry which is preliminary data.</text>
</comment>
<reference evidence="2" key="1">
    <citation type="submission" date="2021-02" db="EMBL/GenBank/DDBJ databases">
        <authorList>
            <person name="Dougan E. K."/>
            <person name="Rhodes N."/>
            <person name="Thang M."/>
            <person name="Chan C."/>
        </authorList>
    </citation>
    <scope>NUCLEOTIDE SEQUENCE</scope>
</reference>
<gene>
    <name evidence="2" type="ORF">SNEC2469_LOCUS21377</name>
</gene>
<dbReference type="EMBL" id="CAJNJA010037907">
    <property type="protein sequence ID" value="CAE7740095.1"/>
    <property type="molecule type" value="Genomic_DNA"/>
</dbReference>
<name>A0A812XRI5_9DINO</name>
<keyword evidence="1" id="KW-0175">Coiled coil</keyword>
<evidence type="ECO:0000313" key="2">
    <source>
        <dbReference type="EMBL" id="CAE7740095.1"/>
    </source>
</evidence>
<protein>
    <submittedName>
        <fullName evidence="2">Uncharacterized protein</fullName>
    </submittedName>
</protein>
<organism evidence="2 3">
    <name type="scientific">Symbiodinium necroappetens</name>
    <dbReference type="NCBI Taxonomy" id="1628268"/>
    <lineage>
        <taxon>Eukaryota</taxon>
        <taxon>Sar</taxon>
        <taxon>Alveolata</taxon>
        <taxon>Dinophyceae</taxon>
        <taxon>Suessiales</taxon>
        <taxon>Symbiodiniaceae</taxon>
        <taxon>Symbiodinium</taxon>
    </lineage>
</organism>
<keyword evidence="3" id="KW-1185">Reference proteome</keyword>
<feature type="coiled-coil region" evidence="1">
    <location>
        <begin position="78"/>
        <end position="109"/>
    </location>
</feature>
<sequence>MKLLNDDLHEFYTRWTSVFDQEAENLANQGHTHEQYAAFQEYTSIIENRLLDFCSQEGFHQDAQGLFNELQRLVHKDQEQVDAQLKRVLAEVEEKKEELRAKATEQGDSEKPLILICKPAALGDLMHSLVQQTEYQNFSASMRFRVEQDRMMKMLLAGLEAETQQGALPAPTAGDLEVVDVEAEQRAPPPPAIGTMTVTVPEGCEAGSQLSLTAPDGQQLSVTVPGGLAPGMSFEVPCRSGGYGGGYTVPAVPAPGYAKSQ</sequence>
<evidence type="ECO:0000256" key="1">
    <source>
        <dbReference type="SAM" id="Coils"/>
    </source>
</evidence>
<dbReference type="AlphaFoldDB" id="A0A812XRI5"/>
<proteinExistence type="predicted"/>
<dbReference type="OrthoDB" id="429805at2759"/>
<dbReference type="Proteomes" id="UP000601435">
    <property type="component" value="Unassembled WGS sequence"/>
</dbReference>